<dbReference type="EMBL" id="MATO01000010">
    <property type="protein sequence ID" value="OCS93352.1"/>
    <property type="molecule type" value="Genomic_DNA"/>
</dbReference>
<keyword evidence="3" id="KW-1185">Reference proteome</keyword>
<accession>A0A1C0Z1S9</accession>
<evidence type="ECO:0000256" key="1">
    <source>
        <dbReference type="SAM" id="Phobius"/>
    </source>
</evidence>
<dbReference type="AlphaFoldDB" id="A0A1C0Z1S9"/>
<evidence type="ECO:0000313" key="2">
    <source>
        <dbReference type="EMBL" id="OCS93352.1"/>
    </source>
</evidence>
<proteinExistence type="predicted"/>
<dbReference type="Proteomes" id="UP000093482">
    <property type="component" value="Unassembled WGS sequence"/>
</dbReference>
<dbReference type="RefSeq" id="WP_066461781.1">
    <property type="nucleotide sequence ID" value="NZ_MATO01000010.1"/>
</dbReference>
<reference evidence="2 3" key="1">
    <citation type="submission" date="2016-07" db="EMBL/GenBank/DDBJ databases">
        <title>Caryophanon latum genome sequencing.</title>
        <authorList>
            <person name="Verma A."/>
            <person name="Pal Y."/>
            <person name="Krishnamurthi S."/>
        </authorList>
    </citation>
    <scope>NUCLEOTIDE SEQUENCE [LARGE SCALE GENOMIC DNA]</scope>
    <source>
        <strain evidence="2 3">DSM 14151</strain>
    </source>
</reference>
<organism evidence="2 3">
    <name type="scientific">Caryophanon latum</name>
    <dbReference type="NCBI Taxonomy" id="33977"/>
    <lineage>
        <taxon>Bacteria</taxon>
        <taxon>Bacillati</taxon>
        <taxon>Bacillota</taxon>
        <taxon>Bacilli</taxon>
        <taxon>Bacillales</taxon>
        <taxon>Caryophanaceae</taxon>
        <taxon>Caryophanon</taxon>
    </lineage>
</organism>
<protein>
    <submittedName>
        <fullName evidence="2">Uncharacterized protein</fullName>
    </submittedName>
</protein>
<keyword evidence="1" id="KW-1133">Transmembrane helix</keyword>
<keyword evidence="1" id="KW-0812">Transmembrane</keyword>
<keyword evidence="1" id="KW-0472">Membrane</keyword>
<comment type="caution">
    <text evidence="2">The sequence shown here is derived from an EMBL/GenBank/DDBJ whole genome shotgun (WGS) entry which is preliminary data.</text>
</comment>
<sequence length="394" mass="44879">MDRVIKLSISLLLLSVLISLNTFVKADGVEMLKHNVILTFNERILFHEKIADGKSLQIFNDQRDIIEHTQIVEDYEAALIEPTAPHHFIFSYWEMIEKENTIDVTPIFTERKAFQAGFIGGTGGTLIHNSSAIKEVVKSFDEEASFQAVAPDVLPNDNYIFNGWYYYKDSETLERLDITSTTKPQNRTEYFALFYEDTNQNNIDDAMENDMPVGLLPQPETITQPSNNNSNEVLTYTNTKYVFNNTNVNSSFLVKFLATDNTFLYSLTLPYGRSITMLDQTNKAVKEYFVRQETTIMLNLEDYVFNEAEFLKFESHNRKINNTEITEVFPIIQQPEIQSLLAVNESVDNAKANSASSNAGNIIVLTVVILLAIAAAAYFIIRRKRQANEHNATN</sequence>
<feature type="transmembrane region" description="Helical" evidence="1">
    <location>
        <begin position="362"/>
        <end position="381"/>
    </location>
</feature>
<evidence type="ECO:0000313" key="3">
    <source>
        <dbReference type="Proteomes" id="UP000093482"/>
    </source>
</evidence>
<gene>
    <name evidence="2" type="ORF">A6K76_05520</name>
</gene>
<name>A0A1C0Z1S9_9BACL</name>